<gene>
    <name evidence="2" type="ORF">AbraCBS73388_006782</name>
</gene>
<evidence type="ECO:0000313" key="3">
    <source>
        <dbReference type="Proteomes" id="UP001143548"/>
    </source>
</evidence>
<name>A0A9W6DLN4_9EURO</name>
<comment type="caution">
    <text evidence="2">The sequence shown here is derived from an EMBL/GenBank/DDBJ whole genome shotgun (WGS) entry which is preliminary data.</text>
</comment>
<feature type="compositionally biased region" description="Polar residues" evidence="1">
    <location>
        <begin position="99"/>
        <end position="128"/>
    </location>
</feature>
<protein>
    <submittedName>
        <fullName evidence="2">Uncharacterized protein</fullName>
    </submittedName>
</protein>
<feature type="compositionally biased region" description="Polar residues" evidence="1">
    <location>
        <begin position="272"/>
        <end position="285"/>
    </location>
</feature>
<feature type="compositionally biased region" description="Polar residues" evidence="1">
    <location>
        <begin position="295"/>
        <end position="313"/>
    </location>
</feature>
<feature type="region of interest" description="Disordered" evidence="1">
    <location>
        <begin position="1"/>
        <end position="48"/>
    </location>
</feature>
<dbReference type="Proteomes" id="UP001143548">
    <property type="component" value="Unassembled WGS sequence"/>
</dbReference>
<evidence type="ECO:0000256" key="1">
    <source>
        <dbReference type="SAM" id="MobiDB-lite"/>
    </source>
</evidence>
<organism evidence="2 3">
    <name type="scientific">Aspergillus brasiliensis</name>
    <dbReference type="NCBI Taxonomy" id="319629"/>
    <lineage>
        <taxon>Eukaryota</taxon>
        <taxon>Fungi</taxon>
        <taxon>Dikarya</taxon>
        <taxon>Ascomycota</taxon>
        <taxon>Pezizomycotina</taxon>
        <taxon>Eurotiomycetes</taxon>
        <taxon>Eurotiomycetidae</taxon>
        <taxon>Eurotiales</taxon>
        <taxon>Aspergillaceae</taxon>
        <taxon>Aspergillus</taxon>
        <taxon>Aspergillus subgen. Circumdati</taxon>
    </lineage>
</organism>
<reference evidence="2" key="1">
    <citation type="submission" date="2022-07" db="EMBL/GenBank/DDBJ databases">
        <title>Taxonomy of Aspergillus series Nigri: significant species reduction supported by multi-species coalescent approaches.</title>
        <authorList>
            <person name="Bian C."/>
            <person name="Kusuya Y."/>
            <person name="Sklenar F."/>
            <person name="D'hooge E."/>
            <person name="Yaguchi T."/>
            <person name="Takahashi H."/>
            <person name="Hubka V."/>
        </authorList>
    </citation>
    <scope>NUCLEOTIDE SEQUENCE</scope>
    <source>
        <strain evidence="2">CBS 733.88</strain>
    </source>
</reference>
<feature type="region of interest" description="Disordered" evidence="1">
    <location>
        <begin position="271"/>
        <end position="350"/>
    </location>
</feature>
<feature type="compositionally biased region" description="Polar residues" evidence="1">
    <location>
        <begin position="339"/>
        <end position="350"/>
    </location>
</feature>
<dbReference type="EMBL" id="BROQ01000036">
    <property type="protein sequence ID" value="GKZ21123.1"/>
    <property type="molecule type" value="Genomic_DNA"/>
</dbReference>
<accession>A0A9W6DLN4</accession>
<feature type="region of interest" description="Disordered" evidence="1">
    <location>
        <begin position="99"/>
        <end position="152"/>
    </location>
</feature>
<proteinExistence type="predicted"/>
<evidence type="ECO:0000313" key="2">
    <source>
        <dbReference type="EMBL" id="GKZ21123.1"/>
    </source>
</evidence>
<feature type="region of interest" description="Disordered" evidence="1">
    <location>
        <begin position="200"/>
        <end position="245"/>
    </location>
</feature>
<sequence>MSSTQKKVSFRTPLEEVISPAQGTRAKGRQDGSQDIRGATRSGYPYIGDVNPVQTSSYSSPYNPNDPTFWRDSGVNKYTALHSHPVHPLRIPRGYTRTQTTTLVRAGDTTITLSEPDSPPRSSKSRNTPMPEVTEGARPSERYPPRSSSLQPLCGLSAAIDSRGPHTTFDEIIPTVSYDGDRIANASARTTFSFRGMLQKTRGVEKSRMQAPTIESKSRSSSSGAGKTVFKDRKSRKNARKPATSLGAISAPTVVPTSSLLQQLGRKYIDLSPSQDTPASQQQAVSRPMKPATPDTPSRRASPTSFATPSKNAMTGHHENKTTPPLAPSPRTEHCRPGNSATSDAGVQAEPSANGSAWTCAQFNALSDTVCRKVREAETNAQRDQYLQMALEVQKLIVDYQRLGEVVENTSKFLNQKMMEKESIETKLRAMMEES</sequence>
<dbReference type="AlphaFoldDB" id="A0A9W6DLN4"/>